<name>A0A381Y7P4_9ZZZZ</name>
<gene>
    <name evidence="2" type="ORF">METZ01_LOCUS125922</name>
</gene>
<dbReference type="InterPro" id="IPR038404">
    <property type="entry name" value="TRAP_DctP_sf"/>
</dbReference>
<dbReference type="GO" id="GO:0055085">
    <property type="term" value="P:transmembrane transport"/>
    <property type="evidence" value="ECO:0007669"/>
    <property type="project" value="InterPro"/>
</dbReference>
<dbReference type="AlphaFoldDB" id="A0A381Y7P4"/>
<dbReference type="EMBL" id="UINC01017585">
    <property type="protein sequence ID" value="SVA73068.1"/>
    <property type="molecule type" value="Genomic_DNA"/>
</dbReference>
<dbReference type="Pfam" id="PF03480">
    <property type="entry name" value="DctP"/>
    <property type="match status" value="1"/>
</dbReference>
<reference evidence="2" key="1">
    <citation type="submission" date="2018-05" db="EMBL/GenBank/DDBJ databases">
        <authorList>
            <person name="Lanie J.A."/>
            <person name="Ng W.-L."/>
            <person name="Kazmierczak K.M."/>
            <person name="Andrzejewski T.M."/>
            <person name="Davidsen T.M."/>
            <person name="Wayne K.J."/>
            <person name="Tettelin H."/>
            <person name="Glass J.I."/>
            <person name="Rusch D."/>
            <person name="Podicherti R."/>
            <person name="Tsui H.-C.T."/>
            <person name="Winkler M.E."/>
        </authorList>
    </citation>
    <scope>NUCLEOTIDE SEQUENCE</scope>
</reference>
<dbReference type="PANTHER" id="PTHR33376:SF4">
    <property type="entry name" value="SIALIC ACID-BINDING PERIPLASMIC PROTEIN SIAP"/>
    <property type="match status" value="1"/>
</dbReference>
<feature type="non-terminal residue" evidence="2">
    <location>
        <position position="1"/>
    </location>
</feature>
<accession>A0A381Y7P4</accession>
<protein>
    <submittedName>
        <fullName evidence="2">Uncharacterized protein</fullName>
    </submittedName>
</protein>
<proteinExistence type="predicted"/>
<dbReference type="CDD" id="cd13603">
    <property type="entry name" value="PBP2_TRAP_Siap_TeaA_like"/>
    <property type="match status" value="1"/>
</dbReference>
<sequence length="335" mass="37844">VLKLRRTLSSIAFVIGLVFTMSAANADVTWRMATKQPSDSVEGKAFQYFADKVKEYSGDKMTIKIYPSEQLGKTEAALEQVKAGTVHIYPEGASYLKKWVPDMSYMSAPFLFDNREHWARFMESDLLKGWLKQVEDKAGITLIGNPAAFMRGPYRVMVTKKPWKNMAELKGIKLRHHPNQLGVDVWTSLGLEVRVLGWTEVYESIQRGIVEAVNSPIALVEAMKFYEVAPNIVRHNEYPQGIGFMTNAKAYNGLPPDLRKAVDRAYDEAGKYSVKLTMEVTEKSIARMKDKGVTYNEPDTSDIIKAMQEYYSKLDKAGDLPKGFVETVNKTRTSE</sequence>
<keyword evidence="1" id="KW-0732">Signal</keyword>
<organism evidence="2">
    <name type="scientific">marine metagenome</name>
    <dbReference type="NCBI Taxonomy" id="408172"/>
    <lineage>
        <taxon>unclassified sequences</taxon>
        <taxon>metagenomes</taxon>
        <taxon>ecological metagenomes</taxon>
    </lineage>
</organism>
<dbReference type="NCBIfam" id="NF037995">
    <property type="entry name" value="TRAP_S1"/>
    <property type="match status" value="1"/>
</dbReference>
<dbReference type="Gene3D" id="3.40.190.170">
    <property type="entry name" value="Bacterial extracellular solute-binding protein, family 7"/>
    <property type="match status" value="1"/>
</dbReference>
<evidence type="ECO:0000256" key="1">
    <source>
        <dbReference type="ARBA" id="ARBA00022729"/>
    </source>
</evidence>
<dbReference type="InterPro" id="IPR018389">
    <property type="entry name" value="DctP_fam"/>
</dbReference>
<evidence type="ECO:0000313" key="2">
    <source>
        <dbReference type="EMBL" id="SVA73068.1"/>
    </source>
</evidence>
<dbReference type="PANTHER" id="PTHR33376">
    <property type="match status" value="1"/>
</dbReference>